<evidence type="ECO:0000256" key="1">
    <source>
        <dbReference type="ARBA" id="ARBA00004651"/>
    </source>
</evidence>
<keyword evidence="2" id="KW-1003">Cell membrane</keyword>
<keyword evidence="6 10" id="KW-0472">Membrane</keyword>
<feature type="transmembrane region" description="Helical" evidence="10">
    <location>
        <begin position="80"/>
        <end position="100"/>
    </location>
</feature>
<dbReference type="Gene3D" id="1.20.1070.10">
    <property type="entry name" value="Rhodopsin 7-helix transmembrane proteins"/>
    <property type="match status" value="2"/>
</dbReference>
<keyword evidence="3 10" id="KW-0812">Transmembrane</keyword>
<dbReference type="SUPFAM" id="SSF81321">
    <property type="entry name" value="Family A G protein-coupled receptor-like"/>
    <property type="match status" value="1"/>
</dbReference>
<keyword evidence="5" id="KW-0297">G-protein coupled receptor</keyword>
<dbReference type="OrthoDB" id="5970483at2759"/>
<keyword evidence="8" id="KW-0325">Glycoprotein</keyword>
<evidence type="ECO:0000256" key="8">
    <source>
        <dbReference type="ARBA" id="ARBA00023180"/>
    </source>
</evidence>
<evidence type="ECO:0000259" key="11">
    <source>
        <dbReference type="PROSITE" id="PS50262"/>
    </source>
</evidence>
<feature type="transmembrane region" description="Helical" evidence="10">
    <location>
        <begin position="6"/>
        <end position="23"/>
    </location>
</feature>
<organism evidence="12 13">
    <name type="scientific">Exaiptasia diaphana</name>
    <name type="common">Tropical sea anemone</name>
    <name type="synonym">Aiptasia pulchella</name>
    <dbReference type="NCBI Taxonomy" id="2652724"/>
    <lineage>
        <taxon>Eukaryota</taxon>
        <taxon>Metazoa</taxon>
        <taxon>Cnidaria</taxon>
        <taxon>Anthozoa</taxon>
        <taxon>Hexacorallia</taxon>
        <taxon>Actiniaria</taxon>
        <taxon>Aiptasiidae</taxon>
        <taxon>Exaiptasia</taxon>
    </lineage>
</organism>
<dbReference type="InterPro" id="IPR017452">
    <property type="entry name" value="GPCR_Rhodpsn_7TM"/>
</dbReference>
<dbReference type="KEGG" id="epa:114574377"/>
<evidence type="ECO:0000313" key="12">
    <source>
        <dbReference type="EnsemblMetazoa" id="XP_028512585.1"/>
    </source>
</evidence>
<evidence type="ECO:0000256" key="2">
    <source>
        <dbReference type="ARBA" id="ARBA00022475"/>
    </source>
</evidence>
<keyword evidence="4 10" id="KW-1133">Transmembrane helix</keyword>
<name>A0A913YBC3_EXADI</name>
<feature type="domain" description="G-protein coupled receptors family 1 profile" evidence="11">
    <location>
        <begin position="1"/>
        <end position="98"/>
    </location>
</feature>
<dbReference type="Proteomes" id="UP000887567">
    <property type="component" value="Unplaced"/>
</dbReference>
<dbReference type="GeneID" id="114574377"/>
<evidence type="ECO:0000313" key="13">
    <source>
        <dbReference type="Proteomes" id="UP000887567"/>
    </source>
</evidence>
<sequence length="184" mass="21129">MIVLTSISLPLVIVVCAYFLIWVKITCMRNVLGHAIHQRNSKLSVTLAIVTIVSLIAWVPFMTCSAFLDFCYLTFPPYFLNMLKVLHYGNSFVNFIIYSLRMPDFRTGMRAQVSTFSICHAVHVTENVVRRNDIDLQNQIVEANVLHYGNSFVNFIIYSLRMPDFRAGMRAQVFKFSICHAVHV</sequence>
<dbReference type="EnsemblMetazoa" id="XM_028656784.1">
    <property type="protein sequence ID" value="XP_028512585.1"/>
    <property type="gene ID" value="LOC114574377"/>
</dbReference>
<dbReference type="RefSeq" id="XP_028512585.1">
    <property type="nucleotide sequence ID" value="XM_028656784.1"/>
</dbReference>
<evidence type="ECO:0000256" key="7">
    <source>
        <dbReference type="ARBA" id="ARBA00023170"/>
    </source>
</evidence>
<evidence type="ECO:0000256" key="4">
    <source>
        <dbReference type="ARBA" id="ARBA00022989"/>
    </source>
</evidence>
<proteinExistence type="predicted"/>
<evidence type="ECO:0000256" key="3">
    <source>
        <dbReference type="ARBA" id="ARBA00022692"/>
    </source>
</evidence>
<keyword evidence="13" id="KW-1185">Reference proteome</keyword>
<dbReference type="PROSITE" id="PS50262">
    <property type="entry name" value="G_PROTEIN_RECEP_F1_2"/>
    <property type="match status" value="1"/>
</dbReference>
<keyword evidence="9" id="KW-0807">Transducer</keyword>
<dbReference type="GO" id="GO:0005886">
    <property type="term" value="C:plasma membrane"/>
    <property type="evidence" value="ECO:0007669"/>
    <property type="project" value="UniProtKB-SubCell"/>
</dbReference>
<evidence type="ECO:0000256" key="9">
    <source>
        <dbReference type="ARBA" id="ARBA00023224"/>
    </source>
</evidence>
<evidence type="ECO:0000256" key="5">
    <source>
        <dbReference type="ARBA" id="ARBA00023040"/>
    </source>
</evidence>
<dbReference type="GO" id="GO:0004930">
    <property type="term" value="F:G protein-coupled receptor activity"/>
    <property type="evidence" value="ECO:0007669"/>
    <property type="project" value="UniProtKB-KW"/>
</dbReference>
<evidence type="ECO:0000256" key="6">
    <source>
        <dbReference type="ARBA" id="ARBA00023136"/>
    </source>
</evidence>
<accession>A0A913YBC3</accession>
<evidence type="ECO:0000256" key="10">
    <source>
        <dbReference type="SAM" id="Phobius"/>
    </source>
</evidence>
<reference evidence="12" key="1">
    <citation type="submission" date="2022-11" db="UniProtKB">
        <authorList>
            <consortium name="EnsemblMetazoa"/>
        </authorList>
    </citation>
    <scope>IDENTIFICATION</scope>
</reference>
<dbReference type="PANTHER" id="PTHR24246">
    <property type="entry name" value="OLFACTORY RECEPTOR AND ADENOSINE RECEPTOR"/>
    <property type="match status" value="1"/>
</dbReference>
<dbReference type="AlphaFoldDB" id="A0A913YBC3"/>
<dbReference type="PANTHER" id="PTHR24246:SF27">
    <property type="entry name" value="ADENOSINE RECEPTOR, ISOFORM A"/>
    <property type="match status" value="1"/>
</dbReference>
<feature type="transmembrane region" description="Helical" evidence="10">
    <location>
        <begin position="43"/>
        <end position="68"/>
    </location>
</feature>
<protein>
    <recommendedName>
        <fullName evidence="11">G-protein coupled receptors family 1 profile domain-containing protein</fullName>
    </recommendedName>
</protein>
<keyword evidence="7" id="KW-0675">Receptor</keyword>
<comment type="subcellular location">
    <subcellularLocation>
        <location evidence="1">Cell membrane</location>
        <topology evidence="1">Multi-pass membrane protein</topology>
    </subcellularLocation>
</comment>